<gene>
    <name evidence="2" type="ORF">QBC37DRAFT_355216</name>
</gene>
<feature type="non-terminal residue" evidence="2">
    <location>
        <position position="128"/>
    </location>
</feature>
<feature type="region of interest" description="Disordered" evidence="1">
    <location>
        <begin position="108"/>
        <end position="128"/>
    </location>
</feature>
<evidence type="ECO:0000256" key="1">
    <source>
        <dbReference type="SAM" id="MobiDB-lite"/>
    </source>
</evidence>
<evidence type="ECO:0000313" key="3">
    <source>
        <dbReference type="Proteomes" id="UP001301769"/>
    </source>
</evidence>
<reference evidence="2" key="2">
    <citation type="submission" date="2023-05" db="EMBL/GenBank/DDBJ databases">
        <authorList>
            <consortium name="Lawrence Berkeley National Laboratory"/>
            <person name="Steindorff A."/>
            <person name="Hensen N."/>
            <person name="Bonometti L."/>
            <person name="Westerberg I."/>
            <person name="Brannstrom I.O."/>
            <person name="Guillou S."/>
            <person name="Cros-Aarteil S."/>
            <person name="Calhoun S."/>
            <person name="Haridas S."/>
            <person name="Kuo A."/>
            <person name="Mondo S."/>
            <person name="Pangilinan J."/>
            <person name="Riley R."/>
            <person name="Labutti K."/>
            <person name="Andreopoulos B."/>
            <person name="Lipzen A."/>
            <person name="Chen C."/>
            <person name="Yanf M."/>
            <person name="Daum C."/>
            <person name="Ng V."/>
            <person name="Clum A."/>
            <person name="Ohm R."/>
            <person name="Martin F."/>
            <person name="Silar P."/>
            <person name="Natvig D."/>
            <person name="Lalanne C."/>
            <person name="Gautier V."/>
            <person name="Ament-Velasquez S.L."/>
            <person name="Kruys A."/>
            <person name="Hutchinson M.I."/>
            <person name="Powell A.J."/>
            <person name="Barry K."/>
            <person name="Miller A.N."/>
            <person name="Grigoriev I.V."/>
            <person name="Debuchy R."/>
            <person name="Gladieux P."/>
            <person name="Thoren M.H."/>
            <person name="Johannesson H."/>
        </authorList>
    </citation>
    <scope>NUCLEOTIDE SEQUENCE</scope>
    <source>
        <strain evidence="2">PSN293</strain>
    </source>
</reference>
<keyword evidence="3" id="KW-1185">Reference proteome</keyword>
<dbReference type="AlphaFoldDB" id="A0AAN6XXG6"/>
<protein>
    <submittedName>
        <fullName evidence="2">Uncharacterized protein</fullName>
    </submittedName>
</protein>
<organism evidence="2 3">
    <name type="scientific">Rhypophila decipiens</name>
    <dbReference type="NCBI Taxonomy" id="261697"/>
    <lineage>
        <taxon>Eukaryota</taxon>
        <taxon>Fungi</taxon>
        <taxon>Dikarya</taxon>
        <taxon>Ascomycota</taxon>
        <taxon>Pezizomycotina</taxon>
        <taxon>Sordariomycetes</taxon>
        <taxon>Sordariomycetidae</taxon>
        <taxon>Sordariales</taxon>
        <taxon>Naviculisporaceae</taxon>
        <taxon>Rhypophila</taxon>
    </lineage>
</organism>
<feature type="compositionally biased region" description="Low complexity" evidence="1">
    <location>
        <begin position="108"/>
        <end position="121"/>
    </location>
</feature>
<name>A0AAN6XXG6_9PEZI</name>
<proteinExistence type="predicted"/>
<accession>A0AAN6XXG6</accession>
<dbReference type="Proteomes" id="UP001301769">
    <property type="component" value="Unassembled WGS sequence"/>
</dbReference>
<reference evidence="2" key="1">
    <citation type="journal article" date="2023" name="Mol. Phylogenet. Evol.">
        <title>Genome-scale phylogeny and comparative genomics of the fungal order Sordariales.</title>
        <authorList>
            <person name="Hensen N."/>
            <person name="Bonometti L."/>
            <person name="Westerberg I."/>
            <person name="Brannstrom I.O."/>
            <person name="Guillou S."/>
            <person name="Cros-Aarteil S."/>
            <person name="Calhoun S."/>
            <person name="Haridas S."/>
            <person name="Kuo A."/>
            <person name="Mondo S."/>
            <person name="Pangilinan J."/>
            <person name="Riley R."/>
            <person name="LaButti K."/>
            <person name="Andreopoulos B."/>
            <person name="Lipzen A."/>
            <person name="Chen C."/>
            <person name="Yan M."/>
            <person name="Daum C."/>
            <person name="Ng V."/>
            <person name="Clum A."/>
            <person name="Steindorff A."/>
            <person name="Ohm R.A."/>
            <person name="Martin F."/>
            <person name="Silar P."/>
            <person name="Natvig D.O."/>
            <person name="Lalanne C."/>
            <person name="Gautier V."/>
            <person name="Ament-Velasquez S.L."/>
            <person name="Kruys A."/>
            <person name="Hutchinson M.I."/>
            <person name="Powell A.J."/>
            <person name="Barry K."/>
            <person name="Miller A.N."/>
            <person name="Grigoriev I.V."/>
            <person name="Debuchy R."/>
            <person name="Gladieux P."/>
            <person name="Hiltunen Thoren M."/>
            <person name="Johannesson H."/>
        </authorList>
    </citation>
    <scope>NUCLEOTIDE SEQUENCE</scope>
    <source>
        <strain evidence="2">PSN293</strain>
    </source>
</reference>
<feature type="region of interest" description="Disordered" evidence="1">
    <location>
        <begin position="1"/>
        <end position="45"/>
    </location>
</feature>
<dbReference type="EMBL" id="MU858292">
    <property type="protein sequence ID" value="KAK4207481.1"/>
    <property type="molecule type" value="Genomic_DNA"/>
</dbReference>
<evidence type="ECO:0000313" key="2">
    <source>
        <dbReference type="EMBL" id="KAK4207481.1"/>
    </source>
</evidence>
<sequence length="128" mass="13922">MRHSDNENIAPTGESKEGKEDGDNGEYTRPSTKRKRAATHNMAHKEGYSPVVIFNADNDPCEDVIICAPTINEQQRRSLAVNHMGPSAIVDPDFLRHVDPALLAPQLPAASARQTAAASSRKSSRKCS</sequence>
<comment type="caution">
    <text evidence="2">The sequence shown here is derived from an EMBL/GenBank/DDBJ whole genome shotgun (WGS) entry which is preliminary data.</text>
</comment>